<evidence type="ECO:0000256" key="10">
    <source>
        <dbReference type="SAM" id="MobiDB-lite"/>
    </source>
</evidence>
<dbReference type="Pfam" id="PF17210">
    <property type="entry name" value="SdrD_B"/>
    <property type="match status" value="1"/>
</dbReference>
<dbReference type="Pfam" id="PF00082">
    <property type="entry name" value="Peptidase_S8"/>
    <property type="match status" value="1"/>
</dbReference>
<dbReference type="InterPro" id="IPR036439">
    <property type="entry name" value="Dockerin_dom_sf"/>
</dbReference>
<dbReference type="PROSITE" id="PS51829">
    <property type="entry name" value="P_HOMO_B"/>
    <property type="match status" value="1"/>
</dbReference>
<dbReference type="SUPFAM" id="SSF49785">
    <property type="entry name" value="Galactose-binding domain-like"/>
    <property type="match status" value="1"/>
</dbReference>
<dbReference type="InterPro" id="IPR018247">
    <property type="entry name" value="EF_Hand_1_Ca_BS"/>
</dbReference>
<keyword evidence="13" id="KW-1185">Reference proteome</keyword>
<dbReference type="EMBL" id="JAMXLR010000076">
    <property type="protein sequence ID" value="MCO6046555.1"/>
    <property type="molecule type" value="Genomic_DNA"/>
</dbReference>
<keyword evidence="3" id="KW-0964">Secreted</keyword>
<dbReference type="PANTHER" id="PTHR42884:SF14">
    <property type="entry name" value="NEUROENDOCRINE CONVERTASE 1"/>
    <property type="match status" value="1"/>
</dbReference>
<keyword evidence="5" id="KW-0732">Signal</keyword>
<proteinExistence type="inferred from homology"/>
<evidence type="ECO:0000256" key="8">
    <source>
        <dbReference type="ARBA" id="ARBA00022837"/>
    </source>
</evidence>
<dbReference type="Proteomes" id="UP001155241">
    <property type="component" value="Unassembled WGS sequence"/>
</dbReference>
<dbReference type="InterPro" id="IPR013783">
    <property type="entry name" value="Ig-like_fold"/>
</dbReference>
<dbReference type="CDD" id="cd04059">
    <property type="entry name" value="Peptidases_S8_Protein_convertases_Kexins_Furin-like"/>
    <property type="match status" value="1"/>
</dbReference>
<reference evidence="12" key="1">
    <citation type="submission" date="2022-06" db="EMBL/GenBank/DDBJ databases">
        <title>Aeoliella straminimaris, a novel planctomycete from sediments.</title>
        <authorList>
            <person name="Vitorino I.R."/>
            <person name="Lage O.M."/>
        </authorList>
    </citation>
    <scope>NUCLEOTIDE SEQUENCE</scope>
    <source>
        <strain evidence="12">ICT_H6.2</strain>
    </source>
</reference>
<keyword evidence="8" id="KW-0106">Calcium</keyword>
<dbReference type="Gene3D" id="1.10.1330.10">
    <property type="entry name" value="Dockerin domain"/>
    <property type="match status" value="1"/>
</dbReference>
<keyword evidence="7 9" id="KW-0720">Serine protease</keyword>
<feature type="compositionally biased region" description="Basic residues" evidence="10">
    <location>
        <begin position="1"/>
        <end position="20"/>
    </location>
</feature>
<protein>
    <submittedName>
        <fullName evidence="12">S8 family serine peptidase</fullName>
    </submittedName>
</protein>
<evidence type="ECO:0000259" key="11">
    <source>
        <dbReference type="PROSITE" id="PS51829"/>
    </source>
</evidence>
<gene>
    <name evidence="12" type="ORF">NG895_21875</name>
</gene>
<dbReference type="InterPro" id="IPR015500">
    <property type="entry name" value="Peptidase_S8_subtilisin-rel"/>
</dbReference>
<dbReference type="InterPro" id="IPR034182">
    <property type="entry name" value="Kexin/furin"/>
</dbReference>
<dbReference type="InterPro" id="IPR000209">
    <property type="entry name" value="Peptidase_S8/S53_dom"/>
</dbReference>
<dbReference type="SUPFAM" id="SSF52743">
    <property type="entry name" value="Subtilisin-like"/>
    <property type="match status" value="1"/>
</dbReference>
<evidence type="ECO:0000256" key="6">
    <source>
        <dbReference type="ARBA" id="ARBA00022801"/>
    </source>
</evidence>
<dbReference type="PROSITE" id="PS51892">
    <property type="entry name" value="SUBTILASE"/>
    <property type="match status" value="1"/>
</dbReference>
<dbReference type="GO" id="GO:0005737">
    <property type="term" value="C:cytoplasm"/>
    <property type="evidence" value="ECO:0007669"/>
    <property type="project" value="UniProtKB-ARBA"/>
</dbReference>
<dbReference type="GO" id="GO:0016020">
    <property type="term" value="C:membrane"/>
    <property type="evidence" value="ECO:0007669"/>
    <property type="project" value="TreeGrafter"/>
</dbReference>
<comment type="subcellular location">
    <subcellularLocation>
        <location evidence="1">Secreted</location>
    </subcellularLocation>
</comment>
<dbReference type="InterPro" id="IPR022398">
    <property type="entry name" value="Peptidase_S8_His-AS"/>
</dbReference>
<dbReference type="PROSITE" id="PS00137">
    <property type="entry name" value="SUBTILASE_HIS"/>
    <property type="match status" value="1"/>
</dbReference>
<accession>A0A9X2JHZ2</accession>
<dbReference type="InterPro" id="IPR036852">
    <property type="entry name" value="Peptidase_S8/S53_dom_sf"/>
</dbReference>
<dbReference type="Pfam" id="PF01483">
    <property type="entry name" value="P_proprotein"/>
    <property type="match status" value="1"/>
</dbReference>
<dbReference type="InterPro" id="IPR045474">
    <property type="entry name" value="GEVED"/>
</dbReference>
<dbReference type="InterPro" id="IPR008979">
    <property type="entry name" value="Galactose-bd-like_sf"/>
</dbReference>
<dbReference type="Gene3D" id="2.60.40.10">
    <property type="entry name" value="Immunoglobulins"/>
    <property type="match status" value="1"/>
</dbReference>
<dbReference type="PROSITE" id="PS00138">
    <property type="entry name" value="SUBTILASE_SER"/>
    <property type="match status" value="1"/>
</dbReference>
<dbReference type="PROSITE" id="PS00018">
    <property type="entry name" value="EF_HAND_1"/>
    <property type="match status" value="2"/>
</dbReference>
<evidence type="ECO:0000313" key="13">
    <source>
        <dbReference type="Proteomes" id="UP001155241"/>
    </source>
</evidence>
<evidence type="ECO:0000256" key="5">
    <source>
        <dbReference type="ARBA" id="ARBA00022729"/>
    </source>
</evidence>
<feature type="region of interest" description="Disordered" evidence="10">
    <location>
        <begin position="1"/>
        <end position="31"/>
    </location>
</feature>
<dbReference type="InterPro" id="IPR033764">
    <property type="entry name" value="Sdr_B"/>
</dbReference>
<keyword evidence="4 9" id="KW-0645">Protease</keyword>
<feature type="active site" description="Charge relay system" evidence="9">
    <location>
        <position position="250"/>
    </location>
</feature>
<dbReference type="GO" id="GO:0000272">
    <property type="term" value="P:polysaccharide catabolic process"/>
    <property type="evidence" value="ECO:0007669"/>
    <property type="project" value="InterPro"/>
</dbReference>
<dbReference type="GO" id="GO:0004252">
    <property type="term" value="F:serine-type endopeptidase activity"/>
    <property type="evidence" value="ECO:0007669"/>
    <property type="project" value="UniProtKB-UniRule"/>
</dbReference>
<dbReference type="GO" id="GO:0012505">
    <property type="term" value="C:endomembrane system"/>
    <property type="evidence" value="ECO:0007669"/>
    <property type="project" value="UniProtKB-ARBA"/>
</dbReference>
<evidence type="ECO:0000256" key="7">
    <source>
        <dbReference type="ARBA" id="ARBA00022825"/>
    </source>
</evidence>
<dbReference type="Gene3D" id="2.60.120.260">
    <property type="entry name" value="Galactose-binding domain-like"/>
    <property type="match status" value="1"/>
</dbReference>
<dbReference type="RefSeq" id="WP_252854669.1">
    <property type="nucleotide sequence ID" value="NZ_JAMXLR010000076.1"/>
</dbReference>
<feature type="active site" description="Charge relay system" evidence="9">
    <location>
        <position position="211"/>
    </location>
</feature>
<sequence>MSKRRNKRSWRNHFGGKRRNQTNLNRQRRLNGVEPLEPRQVLAAYTIDTANVSVQAMHAKLVEDAWQRSSDLSLYTASQLEQATSWVVQTNGSINSNNFRAETGMFATSQFTPLSNTFFAAAGTLSSSEIIANLQDNPGIVHFYPQIGGGWETFAVPNDPMYAGQWHLNNTGQEISLPNEVNDFGTWGADIRAEGAWEYTTGEGVTIAIVDDSLMYAHPDLIGNYDPSLSFDYVDDDPNPAPAVDHDDHHGTAVAGLAVADGDNGEGVTGVAYDATLAGIRLIGYGAQSADDYELDFYNALTHMNQEIDIYNNSFGRSNGRAITTLSPVETQSMIDAVFLGRGGYGSLLVNATGNSAGGLDRTDHDSFASSRYTIGVTGFSSDGGTVGYAEGGASVWVAAPTGTNPPGKGVTTTDVYGGQTGVEGDAGYNDGHTTGELDNPYYTNGFNGTSAASPIGAGAMGLVLSAARENGIELSLRDVKNILALSARKIDETSSGWQTDLRPLFFDPAQVGGVPVGLTQLMGPGVTALPTMIDPETGELVTDVFAQYVNSTNSAGFFVHDSTSSTGYGHGAIDVEYAVQLASNWHGVGTQSTSSYQPTEQNIRVIGGGLSGPILIPAAETTESDAVIPGAPGGRAGFADYFDLWLTPPDELPDPLPRNTRGSNIDITIPANLSIEDIEVALDITIPAEASDKLRMTLISPDGTQSELTNWIQDGSIGPLTDTGQIQHTFTTVRHWGERSEGVGRIDPLTGERIEPNAILGANGEIVAGVWQIAFENWSDSEAVINNIDVSFYGSPTPVVQDFNGQQLGGRIQGSIGLDTNQDGEYNFTGITATILDPVDSQNFDAMISETPVISSLESLPEPRIRGVTVYVDLNKNETRDANEPYMLTGANGNFYFDLAYNQPGTTYDVRFELPEGYNNLGTDVYQYTVGVQDDGDPETEDPVISNHIDAHFLLEPQEVTFEGNVFADFNLNAAQDSSESTVEQFRVFIDLNENGKFDFNDLNANNVFDNGIDTPREPMTITGPDGSYIVTMSTDDNLEDGFFGQQLFLVDRFVGAEYYTVMLDAVEGWTPTNSDVSEPEFANVLYNSDASSAVAYYRRYVTPGETVTNLNFGVSPEQNAGNATLSGYVFNDVNQNGVRNASEAGLAGATVFLDLDENGEISDGDLSVVTGANGSYLFEHLAAGTYDILVVAPPGYSSDNHTFPVLGYHPNVTLAEGQAKGGGYLDFGFYNADLEDLPERDYGDLPDSYGTTAAAGGASHGYVADYYLGAGVSVDSDGQPATNGDLDTDDDGVEFLSPIVAGSTVSLNVTASTNVLFLQGWIDFNNDGDFNDAGEHLTFSTDSGMVSKQLRLDAGLNELTFTVPSEVASDALAARFRYGEGGFAQFNKPSGSALVGEVEDYVIAANPSTAFIEPIAGDFDGSGVVDKTDYQLWKSTFGSTTDLRADANGSGSVDLADFTVWRNNLGAVAPVQVVMSPIAASTSSREEQPAELAAALPPGPITTGPDGLTSFSTSTDEADDSTPYAETNDATGSSALDLAFDLEMEDEDNGFTADFATSGDDAGEEAFAVALEEDFGDWL</sequence>
<evidence type="ECO:0000256" key="9">
    <source>
        <dbReference type="PROSITE-ProRule" id="PRU01240"/>
    </source>
</evidence>
<dbReference type="InterPro" id="IPR023828">
    <property type="entry name" value="Peptidase_S8_Ser-AS"/>
</dbReference>
<dbReference type="SUPFAM" id="SSF117074">
    <property type="entry name" value="Hypothetical protein PA1324"/>
    <property type="match status" value="1"/>
</dbReference>
<dbReference type="PANTHER" id="PTHR42884">
    <property type="entry name" value="PROPROTEIN CONVERTASE SUBTILISIN/KEXIN-RELATED"/>
    <property type="match status" value="1"/>
</dbReference>
<name>A0A9X2JHZ2_9BACT</name>
<dbReference type="GO" id="GO:0005576">
    <property type="term" value="C:extracellular region"/>
    <property type="evidence" value="ECO:0007669"/>
    <property type="project" value="UniProtKB-SubCell"/>
</dbReference>
<keyword evidence="6 9" id="KW-0378">Hydrolase</keyword>
<dbReference type="PRINTS" id="PR00723">
    <property type="entry name" value="SUBTILISIN"/>
</dbReference>
<comment type="caution">
    <text evidence="12">The sequence shown here is derived from an EMBL/GenBank/DDBJ whole genome shotgun (WGS) entry which is preliminary data.</text>
</comment>
<dbReference type="InterPro" id="IPR002884">
    <property type="entry name" value="P_dom"/>
</dbReference>
<evidence type="ECO:0000256" key="2">
    <source>
        <dbReference type="ARBA" id="ARBA00005325"/>
    </source>
</evidence>
<evidence type="ECO:0000256" key="1">
    <source>
        <dbReference type="ARBA" id="ARBA00004613"/>
    </source>
</evidence>
<feature type="active site" description="Charge relay system" evidence="9">
    <location>
        <position position="451"/>
    </location>
</feature>
<evidence type="ECO:0000256" key="3">
    <source>
        <dbReference type="ARBA" id="ARBA00022525"/>
    </source>
</evidence>
<organism evidence="12 13">
    <name type="scientific">Aeoliella straminimaris</name>
    <dbReference type="NCBI Taxonomy" id="2954799"/>
    <lineage>
        <taxon>Bacteria</taxon>
        <taxon>Pseudomonadati</taxon>
        <taxon>Planctomycetota</taxon>
        <taxon>Planctomycetia</taxon>
        <taxon>Pirellulales</taxon>
        <taxon>Lacipirellulaceae</taxon>
        <taxon>Aeoliella</taxon>
    </lineage>
</organism>
<dbReference type="Gene3D" id="3.40.50.200">
    <property type="entry name" value="Peptidase S8/S53 domain"/>
    <property type="match status" value="1"/>
</dbReference>
<feature type="region of interest" description="Disordered" evidence="10">
    <location>
        <begin position="1482"/>
        <end position="1534"/>
    </location>
</feature>
<dbReference type="GO" id="GO:0016485">
    <property type="term" value="P:protein processing"/>
    <property type="evidence" value="ECO:0007669"/>
    <property type="project" value="TreeGrafter"/>
</dbReference>
<comment type="similarity">
    <text evidence="2">Belongs to the peptidase S8 family. Furin subfamily.</text>
</comment>
<evidence type="ECO:0000256" key="4">
    <source>
        <dbReference type="ARBA" id="ARBA00022670"/>
    </source>
</evidence>
<dbReference type="SUPFAM" id="SSF63446">
    <property type="entry name" value="Type I dockerin domain"/>
    <property type="match status" value="1"/>
</dbReference>
<evidence type="ECO:0000313" key="12">
    <source>
        <dbReference type="EMBL" id="MCO6046555.1"/>
    </source>
</evidence>
<feature type="domain" description="P/Homo B" evidence="11">
    <location>
        <begin position="631"/>
        <end position="799"/>
    </location>
</feature>
<dbReference type="Pfam" id="PF20009">
    <property type="entry name" value="GEVED"/>
    <property type="match status" value="1"/>
</dbReference>